<dbReference type="Proteomes" id="UP000192468">
    <property type="component" value="Unassembled WGS sequence"/>
</dbReference>
<reference evidence="2 3" key="1">
    <citation type="submission" date="2017-04" db="EMBL/GenBank/DDBJ databases">
        <authorList>
            <person name="Afonso C.L."/>
            <person name="Miller P.J."/>
            <person name="Scott M.A."/>
            <person name="Spackman E."/>
            <person name="Goraichik I."/>
            <person name="Dimitrov K.M."/>
            <person name="Suarez D.L."/>
            <person name="Swayne D.E."/>
        </authorList>
    </citation>
    <scope>NUCLEOTIDE SEQUENCE [LARGE SCALE GENOMIC DNA]</scope>
    <source>
        <strain evidence="2 3">DSM 12555</strain>
    </source>
</reference>
<feature type="domain" description="Uracil-DNA glycosylase-like" evidence="1">
    <location>
        <begin position="53"/>
        <end position="183"/>
    </location>
</feature>
<dbReference type="Gene3D" id="3.40.470.10">
    <property type="entry name" value="Uracil-DNA glycosylase-like domain"/>
    <property type="match status" value="1"/>
</dbReference>
<dbReference type="OrthoDB" id="573462at2"/>
<sequence length="219" mass="25795">MDNLVDNMLNFYDEIRNVNQLKQENVTVLNEFIKNEKFIRKFYEEYIDNNIVDIKVVMCGINPGRYGAGKTGIPFIDFNSLSELLLNVQRNDSERSAEFFYSVIKKYGAKKFYSNIYVTNICSIGFEKESKNYNYYQLPENIKEIINTNFLDKMKIVNPNVIIPLSKDVEKTLKYIKSNGKLEGVLIDSRLNHPYFCSIKTNWEKEFNNYSNKLDKYIL</sequence>
<protein>
    <submittedName>
        <fullName evidence="2">Uracil DNA glycosylase superfamily protein</fullName>
    </submittedName>
</protein>
<name>A0A1W1X7J4_9CLOT</name>
<dbReference type="Pfam" id="PF03167">
    <property type="entry name" value="UDG"/>
    <property type="match status" value="1"/>
</dbReference>
<evidence type="ECO:0000313" key="3">
    <source>
        <dbReference type="Proteomes" id="UP000192468"/>
    </source>
</evidence>
<dbReference type="InterPro" id="IPR005122">
    <property type="entry name" value="Uracil-DNA_glycosylase-like"/>
</dbReference>
<evidence type="ECO:0000313" key="2">
    <source>
        <dbReference type="EMBL" id="SMC19803.1"/>
    </source>
</evidence>
<dbReference type="AlphaFoldDB" id="A0A1W1X7J4"/>
<keyword evidence="3" id="KW-1185">Reference proteome</keyword>
<dbReference type="STRING" id="1121291.SAMN02745134_00944"/>
<dbReference type="InterPro" id="IPR036895">
    <property type="entry name" value="Uracil-DNA_glycosylase-like_sf"/>
</dbReference>
<dbReference type="EMBL" id="FWXH01000002">
    <property type="protein sequence ID" value="SMC19803.1"/>
    <property type="molecule type" value="Genomic_DNA"/>
</dbReference>
<accession>A0A1W1X7J4</accession>
<dbReference type="SUPFAM" id="SSF52141">
    <property type="entry name" value="Uracil-DNA glycosylase-like"/>
    <property type="match status" value="1"/>
</dbReference>
<gene>
    <name evidence="2" type="ORF">SAMN02745134_00944</name>
</gene>
<proteinExistence type="predicted"/>
<evidence type="ECO:0000259" key="1">
    <source>
        <dbReference type="Pfam" id="PF03167"/>
    </source>
</evidence>
<organism evidence="2 3">
    <name type="scientific">Clostridium acidisoli DSM 12555</name>
    <dbReference type="NCBI Taxonomy" id="1121291"/>
    <lineage>
        <taxon>Bacteria</taxon>
        <taxon>Bacillati</taxon>
        <taxon>Bacillota</taxon>
        <taxon>Clostridia</taxon>
        <taxon>Eubacteriales</taxon>
        <taxon>Clostridiaceae</taxon>
        <taxon>Clostridium</taxon>
    </lineage>
</organism>
<dbReference type="RefSeq" id="WP_084114191.1">
    <property type="nucleotide sequence ID" value="NZ_FWXH01000002.1"/>
</dbReference>